<evidence type="ECO:0000313" key="9">
    <source>
        <dbReference type="EMBL" id="SDY10624.1"/>
    </source>
</evidence>
<dbReference type="InterPro" id="IPR011701">
    <property type="entry name" value="MFS"/>
</dbReference>
<evidence type="ECO:0000256" key="7">
    <source>
        <dbReference type="SAM" id="Phobius"/>
    </source>
</evidence>
<dbReference type="Pfam" id="PF07690">
    <property type="entry name" value="MFS_1"/>
    <property type="match status" value="1"/>
</dbReference>
<keyword evidence="4 7" id="KW-0812">Transmembrane</keyword>
<organism evidence="9 10">
    <name type="scientific">Halobellus clavatus</name>
    <dbReference type="NCBI Taxonomy" id="660517"/>
    <lineage>
        <taxon>Archaea</taxon>
        <taxon>Methanobacteriati</taxon>
        <taxon>Methanobacteriota</taxon>
        <taxon>Stenosarchaea group</taxon>
        <taxon>Halobacteria</taxon>
        <taxon>Halobacteriales</taxon>
        <taxon>Haloferacaceae</taxon>
        <taxon>Halobellus</taxon>
    </lineage>
</organism>
<keyword evidence="10" id="KW-1185">Reference proteome</keyword>
<protein>
    <submittedName>
        <fullName evidence="9">Sugar phosphate permease</fullName>
    </submittedName>
</protein>
<dbReference type="PROSITE" id="PS50850">
    <property type="entry name" value="MFS"/>
    <property type="match status" value="1"/>
</dbReference>
<feature type="transmembrane region" description="Helical" evidence="7">
    <location>
        <begin position="324"/>
        <end position="341"/>
    </location>
</feature>
<feature type="transmembrane region" description="Helical" evidence="7">
    <location>
        <begin position="386"/>
        <end position="408"/>
    </location>
</feature>
<feature type="transmembrane region" description="Helical" evidence="7">
    <location>
        <begin position="107"/>
        <end position="129"/>
    </location>
</feature>
<dbReference type="InterPro" id="IPR020846">
    <property type="entry name" value="MFS_dom"/>
</dbReference>
<keyword evidence="3" id="KW-1003">Cell membrane</keyword>
<feature type="transmembrane region" description="Helical" evidence="7">
    <location>
        <begin position="168"/>
        <end position="187"/>
    </location>
</feature>
<comment type="subcellular location">
    <subcellularLocation>
        <location evidence="1">Cell membrane</location>
        <topology evidence="1">Multi-pass membrane protein</topology>
    </subcellularLocation>
</comment>
<evidence type="ECO:0000256" key="3">
    <source>
        <dbReference type="ARBA" id="ARBA00022475"/>
    </source>
</evidence>
<feature type="transmembrane region" description="Helical" evidence="7">
    <location>
        <begin position="414"/>
        <end position="434"/>
    </location>
</feature>
<keyword evidence="5 7" id="KW-1133">Transmembrane helix</keyword>
<keyword evidence="2" id="KW-0813">Transport</keyword>
<dbReference type="InterPro" id="IPR036259">
    <property type="entry name" value="MFS_trans_sf"/>
</dbReference>
<dbReference type="AlphaFoldDB" id="A0A1H3H778"/>
<evidence type="ECO:0000256" key="6">
    <source>
        <dbReference type="ARBA" id="ARBA00023136"/>
    </source>
</evidence>
<keyword evidence="6 7" id="KW-0472">Membrane</keyword>
<dbReference type="GO" id="GO:0005886">
    <property type="term" value="C:plasma membrane"/>
    <property type="evidence" value="ECO:0007669"/>
    <property type="project" value="UniProtKB-SubCell"/>
</dbReference>
<feature type="transmembrane region" description="Helical" evidence="7">
    <location>
        <begin position="54"/>
        <end position="76"/>
    </location>
</feature>
<feature type="transmembrane region" description="Helical" evidence="7">
    <location>
        <begin position="229"/>
        <end position="248"/>
    </location>
</feature>
<evidence type="ECO:0000256" key="1">
    <source>
        <dbReference type="ARBA" id="ARBA00004651"/>
    </source>
</evidence>
<dbReference type="STRING" id="660517.SAMN04487946_106173"/>
<accession>A0A1H3H778</accession>
<feature type="transmembrane region" description="Helical" evidence="7">
    <location>
        <begin position="347"/>
        <end position="365"/>
    </location>
</feature>
<dbReference type="GO" id="GO:0022857">
    <property type="term" value="F:transmembrane transporter activity"/>
    <property type="evidence" value="ECO:0007669"/>
    <property type="project" value="InterPro"/>
</dbReference>
<feature type="transmembrane region" description="Helical" evidence="7">
    <location>
        <begin position="296"/>
        <end position="312"/>
    </location>
</feature>
<evidence type="ECO:0000313" key="10">
    <source>
        <dbReference type="Proteomes" id="UP000199170"/>
    </source>
</evidence>
<sequence length="438" mass="44779">MNSNDRAIVGLVSLAHGMVHTYELSIPIFVSIWLAQFDVLSLGFTEVEVTAATLGIVVTAGYGLFGVGSLPGGVLVDRIGSSRLITVCLFGMAGSFVLLGLSPNLLVVTAALLLWGAAASVYHPAGLTLLSKGVEERGTGFAYHGIAGNVGTGLGPLLTATLLLFVEWSVVAIVLALPALLAGAYALRASFDETAAVPGQSDATEADGGDSRASSVSSLGEFVSESRRLFVGAFALVFVVVMSSGLYYRGVLTFLPDLLESFPGFEPIPLTSLLPPAVTDALGVAPGSPRALNPERYFYSGLLIIGVFGQYLGGKLTDRIPVEYGLAGGFGLLAVLAVIFLPAANAGIGPVLVVGAVLGAALFLVQPLYQATVAEYSPPGTRGLSYGYTYLGVFGVGALGGAIAGTILTYATPAVLFAVLAGFALTAAGIGVVLSRRL</sequence>
<dbReference type="EMBL" id="FNPB01000006">
    <property type="protein sequence ID" value="SDY10624.1"/>
    <property type="molecule type" value="Genomic_DNA"/>
</dbReference>
<evidence type="ECO:0000256" key="2">
    <source>
        <dbReference type="ARBA" id="ARBA00022448"/>
    </source>
</evidence>
<gene>
    <name evidence="9" type="ORF">SAMN04487946_106173</name>
</gene>
<reference evidence="10" key="1">
    <citation type="submission" date="2016-10" db="EMBL/GenBank/DDBJ databases">
        <authorList>
            <person name="Varghese N."/>
            <person name="Submissions S."/>
        </authorList>
    </citation>
    <scope>NUCLEOTIDE SEQUENCE [LARGE SCALE GENOMIC DNA]</scope>
    <source>
        <strain evidence="10">CGMCC 1.10118</strain>
    </source>
</reference>
<dbReference type="Proteomes" id="UP000199170">
    <property type="component" value="Unassembled WGS sequence"/>
</dbReference>
<proteinExistence type="predicted"/>
<feature type="domain" description="Major facilitator superfamily (MFS) profile" evidence="8">
    <location>
        <begin position="1"/>
        <end position="438"/>
    </location>
</feature>
<evidence type="ECO:0000259" key="8">
    <source>
        <dbReference type="PROSITE" id="PS50850"/>
    </source>
</evidence>
<feature type="transmembrane region" description="Helical" evidence="7">
    <location>
        <begin position="7"/>
        <end position="34"/>
    </location>
</feature>
<evidence type="ECO:0000256" key="5">
    <source>
        <dbReference type="ARBA" id="ARBA00022989"/>
    </source>
</evidence>
<dbReference type="PANTHER" id="PTHR23517">
    <property type="entry name" value="RESISTANCE PROTEIN MDTM, PUTATIVE-RELATED-RELATED"/>
    <property type="match status" value="1"/>
</dbReference>
<name>A0A1H3H778_9EURY</name>
<dbReference type="InterPro" id="IPR050171">
    <property type="entry name" value="MFS_Transporters"/>
</dbReference>
<dbReference type="SUPFAM" id="SSF103473">
    <property type="entry name" value="MFS general substrate transporter"/>
    <property type="match status" value="1"/>
</dbReference>
<dbReference type="RefSeq" id="WP_089767276.1">
    <property type="nucleotide sequence ID" value="NZ_FNPB01000006.1"/>
</dbReference>
<evidence type="ECO:0000256" key="4">
    <source>
        <dbReference type="ARBA" id="ARBA00022692"/>
    </source>
</evidence>
<dbReference type="Gene3D" id="1.20.1250.20">
    <property type="entry name" value="MFS general substrate transporter like domains"/>
    <property type="match status" value="1"/>
</dbReference>